<feature type="compositionally biased region" description="Low complexity" evidence="1">
    <location>
        <begin position="1"/>
        <end position="17"/>
    </location>
</feature>
<protein>
    <submittedName>
        <fullName evidence="2">Uncharacterized protein</fullName>
    </submittedName>
</protein>
<gene>
    <name evidence="2" type="ORF">NCTC12722_00244</name>
</gene>
<dbReference type="RefSeq" id="WP_002717868.1">
    <property type="nucleotide sequence ID" value="NZ_UFSI01000001.1"/>
</dbReference>
<reference evidence="2 3" key="1">
    <citation type="submission" date="2018-06" db="EMBL/GenBank/DDBJ databases">
        <authorList>
            <consortium name="Pathogen Informatics"/>
            <person name="Doyle S."/>
        </authorList>
    </citation>
    <scope>NUCLEOTIDE SEQUENCE [LARGE SCALE GENOMIC DNA]</scope>
    <source>
        <strain evidence="2 3">NCTC12722</strain>
    </source>
</reference>
<proteinExistence type="predicted"/>
<feature type="region of interest" description="Disordered" evidence="1">
    <location>
        <begin position="1"/>
        <end position="42"/>
    </location>
</feature>
<name>A0A380W2C1_AFIFE</name>
<evidence type="ECO:0000313" key="3">
    <source>
        <dbReference type="Proteomes" id="UP000254343"/>
    </source>
</evidence>
<evidence type="ECO:0000313" key="2">
    <source>
        <dbReference type="EMBL" id="SUU83084.1"/>
    </source>
</evidence>
<sequence length="42" mass="4377">MTDSNQNAPTAPQTAAPGDNKPGQKQDNDGGNKPTQKPAEQK</sequence>
<accession>A0A380W2C1</accession>
<evidence type="ECO:0000256" key="1">
    <source>
        <dbReference type="SAM" id="MobiDB-lite"/>
    </source>
</evidence>
<dbReference type="AlphaFoldDB" id="A0A380W2C1"/>
<dbReference type="EMBL" id="UIGB01000001">
    <property type="protein sequence ID" value="SUU83084.1"/>
    <property type="molecule type" value="Genomic_DNA"/>
</dbReference>
<dbReference type="Proteomes" id="UP000254343">
    <property type="component" value="Unassembled WGS sequence"/>
</dbReference>
<organism evidence="2 3">
    <name type="scientific">Afipia felis</name>
    <name type="common">Cat scratch disease bacillus</name>
    <dbReference type="NCBI Taxonomy" id="1035"/>
    <lineage>
        <taxon>Bacteria</taxon>
        <taxon>Pseudomonadati</taxon>
        <taxon>Pseudomonadota</taxon>
        <taxon>Alphaproteobacteria</taxon>
        <taxon>Hyphomicrobiales</taxon>
        <taxon>Nitrobacteraceae</taxon>
        <taxon>Afipia</taxon>
    </lineage>
</organism>